<comment type="caution">
    <text evidence="19">The sequence shown here is derived from an EMBL/GenBank/DDBJ whole genome shotgun (WGS) entry which is preliminary data.</text>
</comment>
<evidence type="ECO:0000256" key="5">
    <source>
        <dbReference type="ARBA" id="ARBA00022525"/>
    </source>
</evidence>
<evidence type="ECO:0000256" key="9">
    <source>
        <dbReference type="ARBA" id="ARBA00022989"/>
    </source>
</evidence>
<keyword evidence="20" id="KW-1185">Reference proteome</keyword>
<evidence type="ECO:0000256" key="7">
    <source>
        <dbReference type="ARBA" id="ARBA00022692"/>
    </source>
</evidence>
<keyword evidence="5" id="KW-0964">Secreted</keyword>
<proteinExistence type="inferred from homology"/>
<feature type="transmembrane region" description="Helical" evidence="16">
    <location>
        <begin position="100"/>
        <end position="118"/>
    </location>
</feature>
<feature type="disulfide bond" evidence="14">
    <location>
        <begin position="35"/>
        <end position="66"/>
    </location>
</feature>
<evidence type="ECO:0000256" key="4">
    <source>
        <dbReference type="ARBA" id="ARBA00010031"/>
    </source>
</evidence>
<keyword evidence="10 16" id="KW-0472">Membrane</keyword>
<comment type="subcellular location">
    <subcellularLocation>
        <location evidence="2">Membrane</location>
        <topology evidence="2">Lipid-anchor</topology>
        <topology evidence="2">GPI-anchor</topology>
    </subcellularLocation>
    <subcellularLocation>
        <location evidence="1">Membrane</location>
        <topology evidence="1">Multi-pass membrane protein</topology>
    </subcellularLocation>
    <subcellularLocation>
        <location evidence="3">Secreted</location>
    </subcellularLocation>
</comment>
<evidence type="ECO:0000256" key="17">
    <source>
        <dbReference type="SAM" id="SignalP"/>
    </source>
</evidence>
<dbReference type="AlphaFoldDB" id="A0A8K0QSY0"/>
<dbReference type="SMART" id="SM00747">
    <property type="entry name" value="CFEM"/>
    <property type="match status" value="1"/>
</dbReference>
<evidence type="ECO:0000256" key="15">
    <source>
        <dbReference type="SAM" id="MobiDB-lite"/>
    </source>
</evidence>
<dbReference type="PROSITE" id="PS52012">
    <property type="entry name" value="CFEM"/>
    <property type="match status" value="1"/>
</dbReference>
<protein>
    <recommendedName>
        <fullName evidence="18">CFEM domain-containing protein</fullName>
    </recommendedName>
</protein>
<comment type="similarity">
    <text evidence="4">Belongs to the RBT5 family.</text>
</comment>
<evidence type="ECO:0000256" key="12">
    <source>
        <dbReference type="ARBA" id="ARBA00023288"/>
    </source>
</evidence>
<dbReference type="InterPro" id="IPR049326">
    <property type="entry name" value="Rhodopsin_dom_fungi"/>
</dbReference>
<evidence type="ECO:0000313" key="20">
    <source>
        <dbReference type="Proteomes" id="UP000813461"/>
    </source>
</evidence>
<sequence length="455" mass="50504">MKALALLLPVLAWSPIVTAQNDSLVSSIPQCAQSCLATAIVAAGCAPANQTCICTNIQVQKETEDCVIRSCPIRQALTTKNITATACDVPVRVKGDMIRVSNIVLSVVSALAAVTRIVHKQMFSAASLGWDDYFIIAALVSGIPPIIIVDRGSIPNGLGRDVWTVPHESITNFVHFVYTMEILYFLQNALIKLSLLFFLLRIFPKPIIRKLIWAAVGFTALWGVASVLAGIFQCHPISFYWKSWDHETPGKCININALNWSNAIISILLDIWMLAIPLYEVSHIQLSWRKKLGVACMFFVGTFVTVVSALRLQSLVHFATSRNPTWDSTDIIYWSNIEQNVGIVCACMPAIRVMLVQMFPRILGSRRGTTRQYGSGYDSRKTRMGGDASAMSNLSTKDIARPNNVHTISYSKTFDVQHQNADSDERALFEMQVYGDRRTPQTRNSSTSEISLQLR</sequence>
<feature type="disulfide bond" evidence="14">
    <location>
        <begin position="45"/>
        <end position="52"/>
    </location>
</feature>
<feature type="domain" description="CFEM" evidence="18">
    <location>
        <begin position="3"/>
        <end position="114"/>
    </location>
</feature>
<feature type="compositionally biased region" description="Polar residues" evidence="15">
    <location>
        <begin position="441"/>
        <end position="455"/>
    </location>
</feature>
<keyword evidence="11 14" id="KW-1015">Disulfide bond</keyword>
<dbReference type="PANTHER" id="PTHR33048:SF143">
    <property type="entry name" value="EXTRACELLULAR MEMBRANE PROTEIN CFEM DOMAIN-CONTAINING PROTEIN-RELATED"/>
    <property type="match status" value="1"/>
</dbReference>
<dbReference type="Pfam" id="PF20684">
    <property type="entry name" value="Fung_rhodopsin"/>
    <property type="match status" value="1"/>
</dbReference>
<evidence type="ECO:0000256" key="8">
    <source>
        <dbReference type="ARBA" id="ARBA00022729"/>
    </source>
</evidence>
<evidence type="ECO:0000256" key="2">
    <source>
        <dbReference type="ARBA" id="ARBA00004589"/>
    </source>
</evidence>
<dbReference type="Proteomes" id="UP000813461">
    <property type="component" value="Unassembled WGS sequence"/>
</dbReference>
<keyword evidence="6" id="KW-0336">GPI-anchor</keyword>
<feature type="signal peptide" evidence="17">
    <location>
        <begin position="1"/>
        <end position="19"/>
    </location>
</feature>
<keyword evidence="9 16" id="KW-1133">Transmembrane helix</keyword>
<evidence type="ECO:0000256" key="16">
    <source>
        <dbReference type="SAM" id="Phobius"/>
    </source>
</evidence>
<reference evidence="19" key="1">
    <citation type="journal article" date="2021" name="Nat. Commun.">
        <title>Genetic determinants of endophytism in the Arabidopsis root mycobiome.</title>
        <authorList>
            <person name="Mesny F."/>
            <person name="Miyauchi S."/>
            <person name="Thiergart T."/>
            <person name="Pickel B."/>
            <person name="Atanasova L."/>
            <person name="Karlsson M."/>
            <person name="Huettel B."/>
            <person name="Barry K.W."/>
            <person name="Haridas S."/>
            <person name="Chen C."/>
            <person name="Bauer D."/>
            <person name="Andreopoulos W."/>
            <person name="Pangilinan J."/>
            <person name="LaButti K."/>
            <person name="Riley R."/>
            <person name="Lipzen A."/>
            <person name="Clum A."/>
            <person name="Drula E."/>
            <person name="Henrissat B."/>
            <person name="Kohler A."/>
            <person name="Grigoriev I.V."/>
            <person name="Martin F.M."/>
            <person name="Hacquard S."/>
        </authorList>
    </citation>
    <scope>NUCLEOTIDE SEQUENCE</scope>
    <source>
        <strain evidence="19">MPI-SDFR-AT-0120</strain>
    </source>
</reference>
<evidence type="ECO:0000256" key="10">
    <source>
        <dbReference type="ARBA" id="ARBA00023136"/>
    </source>
</evidence>
<comment type="caution">
    <text evidence="14">Lacks conserved residue(s) required for the propagation of feature annotation.</text>
</comment>
<comment type="similarity">
    <text evidence="13">Belongs to the SAT4 family.</text>
</comment>
<feature type="transmembrane region" description="Helical" evidence="16">
    <location>
        <begin position="182"/>
        <end position="200"/>
    </location>
</feature>
<feature type="disulfide bond" evidence="14">
    <location>
        <begin position="54"/>
        <end position="87"/>
    </location>
</feature>
<feature type="transmembrane region" description="Helical" evidence="16">
    <location>
        <begin position="212"/>
        <end position="240"/>
    </location>
</feature>
<evidence type="ECO:0000256" key="6">
    <source>
        <dbReference type="ARBA" id="ARBA00022622"/>
    </source>
</evidence>
<evidence type="ECO:0000256" key="13">
    <source>
        <dbReference type="ARBA" id="ARBA00038359"/>
    </source>
</evidence>
<keyword evidence="7 16" id="KW-0812">Transmembrane</keyword>
<keyword evidence="12" id="KW-0449">Lipoprotein</keyword>
<feature type="disulfide bond" evidence="14">
    <location>
        <begin position="31"/>
        <end position="71"/>
    </location>
</feature>
<keyword evidence="6" id="KW-0325">Glycoprotein</keyword>
<evidence type="ECO:0000313" key="19">
    <source>
        <dbReference type="EMBL" id="KAH7068527.1"/>
    </source>
</evidence>
<name>A0A8K0QSY0_9PLEO</name>
<dbReference type="PANTHER" id="PTHR33048">
    <property type="entry name" value="PTH11-LIKE INTEGRAL MEMBRANE PROTEIN (AFU_ORTHOLOGUE AFUA_5G11245)"/>
    <property type="match status" value="1"/>
</dbReference>
<evidence type="ECO:0000256" key="3">
    <source>
        <dbReference type="ARBA" id="ARBA00004613"/>
    </source>
</evidence>
<evidence type="ECO:0000256" key="14">
    <source>
        <dbReference type="PROSITE-ProRule" id="PRU01356"/>
    </source>
</evidence>
<feature type="region of interest" description="Disordered" evidence="15">
    <location>
        <begin position="368"/>
        <end position="389"/>
    </location>
</feature>
<evidence type="ECO:0000256" key="11">
    <source>
        <dbReference type="ARBA" id="ARBA00023157"/>
    </source>
</evidence>
<gene>
    <name evidence="19" type="ORF">FB567DRAFT_573960</name>
</gene>
<dbReference type="GO" id="GO:0098552">
    <property type="term" value="C:side of membrane"/>
    <property type="evidence" value="ECO:0007669"/>
    <property type="project" value="UniProtKB-KW"/>
</dbReference>
<dbReference type="InterPro" id="IPR052337">
    <property type="entry name" value="SAT4-like"/>
</dbReference>
<feature type="transmembrane region" description="Helical" evidence="16">
    <location>
        <begin position="130"/>
        <end position="149"/>
    </location>
</feature>
<dbReference type="GO" id="GO:0005576">
    <property type="term" value="C:extracellular region"/>
    <property type="evidence" value="ECO:0007669"/>
    <property type="project" value="UniProtKB-SubCell"/>
</dbReference>
<organism evidence="19 20">
    <name type="scientific">Paraphoma chrysanthemicola</name>
    <dbReference type="NCBI Taxonomy" id="798071"/>
    <lineage>
        <taxon>Eukaryota</taxon>
        <taxon>Fungi</taxon>
        <taxon>Dikarya</taxon>
        <taxon>Ascomycota</taxon>
        <taxon>Pezizomycotina</taxon>
        <taxon>Dothideomycetes</taxon>
        <taxon>Pleosporomycetidae</taxon>
        <taxon>Pleosporales</taxon>
        <taxon>Pleosporineae</taxon>
        <taxon>Phaeosphaeriaceae</taxon>
        <taxon>Paraphoma</taxon>
    </lineage>
</organism>
<dbReference type="EMBL" id="JAGMVJ010000032">
    <property type="protein sequence ID" value="KAH7068527.1"/>
    <property type="molecule type" value="Genomic_DNA"/>
</dbReference>
<feature type="transmembrane region" description="Helical" evidence="16">
    <location>
        <begin position="260"/>
        <end position="280"/>
    </location>
</feature>
<keyword evidence="8 17" id="KW-0732">Signal</keyword>
<accession>A0A8K0QSY0</accession>
<feature type="transmembrane region" description="Helical" evidence="16">
    <location>
        <begin position="292"/>
        <end position="311"/>
    </location>
</feature>
<feature type="chain" id="PRO_5035470606" description="CFEM domain-containing protein" evidence="17">
    <location>
        <begin position="20"/>
        <end position="455"/>
    </location>
</feature>
<dbReference type="Pfam" id="PF05730">
    <property type="entry name" value="CFEM"/>
    <property type="match status" value="1"/>
</dbReference>
<dbReference type="InterPro" id="IPR008427">
    <property type="entry name" value="Extracellular_membr_CFEM_dom"/>
</dbReference>
<feature type="region of interest" description="Disordered" evidence="15">
    <location>
        <begin position="435"/>
        <end position="455"/>
    </location>
</feature>
<evidence type="ECO:0000259" key="18">
    <source>
        <dbReference type="PROSITE" id="PS52012"/>
    </source>
</evidence>
<dbReference type="OrthoDB" id="2496787at2759"/>
<evidence type="ECO:0000256" key="1">
    <source>
        <dbReference type="ARBA" id="ARBA00004141"/>
    </source>
</evidence>